<evidence type="ECO:0000313" key="3">
    <source>
        <dbReference type="Proteomes" id="UP000308230"/>
    </source>
</evidence>
<feature type="transmembrane region" description="Helical" evidence="1">
    <location>
        <begin position="220"/>
        <end position="241"/>
    </location>
</feature>
<feature type="transmembrane region" description="Helical" evidence="1">
    <location>
        <begin position="144"/>
        <end position="161"/>
    </location>
</feature>
<name>A0A5R9F5R6_9BACL</name>
<organism evidence="2 3">
    <name type="scientific">Exobacillus caeni</name>
    <dbReference type="NCBI Taxonomy" id="2574798"/>
    <lineage>
        <taxon>Bacteria</taxon>
        <taxon>Bacillati</taxon>
        <taxon>Bacillota</taxon>
        <taxon>Bacilli</taxon>
        <taxon>Bacillales</taxon>
        <taxon>Guptibacillaceae</taxon>
        <taxon>Exobacillus</taxon>
    </lineage>
</organism>
<evidence type="ECO:0000313" key="2">
    <source>
        <dbReference type="EMBL" id="TLS37829.1"/>
    </source>
</evidence>
<keyword evidence="3" id="KW-1185">Reference proteome</keyword>
<proteinExistence type="predicted"/>
<dbReference type="RefSeq" id="WP_138125288.1">
    <property type="nucleotide sequence ID" value="NZ_SWLG01000005.1"/>
</dbReference>
<dbReference type="OrthoDB" id="2380563at2"/>
<dbReference type="AlphaFoldDB" id="A0A5R9F5R6"/>
<feature type="transmembrane region" description="Helical" evidence="1">
    <location>
        <begin position="66"/>
        <end position="83"/>
    </location>
</feature>
<feature type="transmembrane region" description="Helical" evidence="1">
    <location>
        <begin position="34"/>
        <end position="54"/>
    </location>
</feature>
<gene>
    <name evidence="2" type="ORF">FCL54_08400</name>
</gene>
<keyword evidence="1" id="KW-1133">Transmembrane helix</keyword>
<accession>A0A5R9F5R6</accession>
<feature type="transmembrane region" description="Helical" evidence="1">
    <location>
        <begin position="182"/>
        <end position="200"/>
    </location>
</feature>
<sequence>MKRLLLPKQHGAWVMLGLPYLIGMIAGGPKWIHIPLFLGWLFLYLASYPIMMYLKKKRSREQYLKWIGIYMSLAILFVSLPLFLYVKLLLLSLFLLPLLIVNMFYARQNNERAFLNDISAIAGLCLGGPASYFVGTQQWDEKAVLIWISSVLFFMGSVFFVKTMIREKKNPKFKLYSWGYHSALPVGIAGAGFLPLSLAYLPSMARAIIFYGKPLKPKHIAVVEFTNSAYFLIFMTVLIRFI</sequence>
<keyword evidence="1" id="KW-0812">Transmembrane</keyword>
<evidence type="ECO:0000256" key="1">
    <source>
        <dbReference type="SAM" id="Phobius"/>
    </source>
</evidence>
<dbReference type="Pfam" id="PF14256">
    <property type="entry name" value="YwiC"/>
    <property type="match status" value="1"/>
</dbReference>
<comment type="caution">
    <text evidence="2">The sequence shown here is derived from an EMBL/GenBank/DDBJ whole genome shotgun (WGS) entry which is preliminary data.</text>
</comment>
<feature type="transmembrane region" description="Helical" evidence="1">
    <location>
        <begin position="12"/>
        <end position="28"/>
    </location>
</feature>
<feature type="transmembrane region" description="Helical" evidence="1">
    <location>
        <begin position="113"/>
        <end position="132"/>
    </location>
</feature>
<dbReference type="EMBL" id="SWLG01000005">
    <property type="protein sequence ID" value="TLS37829.1"/>
    <property type="molecule type" value="Genomic_DNA"/>
</dbReference>
<feature type="transmembrane region" description="Helical" evidence="1">
    <location>
        <begin position="89"/>
        <end position="106"/>
    </location>
</feature>
<evidence type="ECO:0008006" key="4">
    <source>
        <dbReference type="Google" id="ProtNLM"/>
    </source>
</evidence>
<dbReference type="InterPro" id="IPR025576">
    <property type="entry name" value="YwiC"/>
</dbReference>
<dbReference type="Proteomes" id="UP000308230">
    <property type="component" value="Unassembled WGS sequence"/>
</dbReference>
<protein>
    <recommendedName>
        <fullName evidence="4">YwiC-like family protein</fullName>
    </recommendedName>
</protein>
<reference evidence="2 3" key="1">
    <citation type="submission" date="2019-04" db="EMBL/GenBank/DDBJ databases">
        <title>Bacillus caeni sp. nov., a bacterium isolated from mangrove sediment.</title>
        <authorList>
            <person name="Huang H."/>
            <person name="Mo K."/>
            <person name="Hu Y."/>
        </authorList>
    </citation>
    <scope>NUCLEOTIDE SEQUENCE [LARGE SCALE GENOMIC DNA]</scope>
    <source>
        <strain evidence="2 3">HB172195</strain>
    </source>
</reference>
<keyword evidence="1" id="KW-0472">Membrane</keyword>